<proteinExistence type="predicted"/>
<reference evidence="1" key="1">
    <citation type="submission" date="2013-12" db="EMBL/GenBank/DDBJ databases">
        <authorList>
            <person name="Omoto C.K."/>
            <person name="Sibley D."/>
            <person name="Venepally P."/>
            <person name="Hadjithomas M."/>
            <person name="Karamycheva S."/>
            <person name="Brunk B."/>
            <person name="Roos D."/>
            <person name="Caler E."/>
            <person name="Lorenzi H."/>
        </authorList>
    </citation>
    <scope>NUCLEOTIDE SEQUENCE</scope>
</reference>
<gene>
    <name evidence="1" type="ORF">GNI_196970</name>
</gene>
<feature type="non-terminal residue" evidence="1">
    <location>
        <position position="48"/>
    </location>
</feature>
<dbReference type="GeneID" id="22916334"/>
<protein>
    <submittedName>
        <fullName evidence="1">Uncharacterized protein</fullName>
    </submittedName>
</protein>
<accession>A0A023AXJ3</accession>
<dbReference type="AlphaFoldDB" id="A0A023AXJ3"/>
<evidence type="ECO:0000313" key="2">
    <source>
        <dbReference type="Proteomes" id="UP000019763"/>
    </source>
</evidence>
<dbReference type="VEuPathDB" id="CryptoDB:GNI_196970"/>
<evidence type="ECO:0000313" key="1">
    <source>
        <dbReference type="EMBL" id="EZG43010.1"/>
    </source>
</evidence>
<keyword evidence="2" id="KW-1185">Reference proteome</keyword>
<dbReference type="EMBL" id="AFNH02001516">
    <property type="protein sequence ID" value="EZG43010.1"/>
    <property type="molecule type" value="Genomic_DNA"/>
</dbReference>
<name>A0A023AXJ3_GRENI</name>
<sequence>MTAYKFKHAKITVDCYQRKDVLYQIQIAADLMDAKSEEAFMACLATEE</sequence>
<dbReference type="RefSeq" id="XP_011133717.1">
    <property type="nucleotide sequence ID" value="XM_011135415.1"/>
</dbReference>
<organism evidence="1 2">
    <name type="scientific">Gregarina niphandrodes</name>
    <name type="common">Septate eugregarine</name>
    <dbReference type="NCBI Taxonomy" id="110365"/>
    <lineage>
        <taxon>Eukaryota</taxon>
        <taxon>Sar</taxon>
        <taxon>Alveolata</taxon>
        <taxon>Apicomplexa</taxon>
        <taxon>Conoidasida</taxon>
        <taxon>Gregarinasina</taxon>
        <taxon>Eugregarinorida</taxon>
        <taxon>Gregarinidae</taxon>
        <taxon>Gregarina</taxon>
    </lineage>
</organism>
<comment type="caution">
    <text evidence="1">The sequence shown here is derived from an EMBL/GenBank/DDBJ whole genome shotgun (WGS) entry which is preliminary data.</text>
</comment>
<dbReference type="Proteomes" id="UP000019763">
    <property type="component" value="Unassembled WGS sequence"/>
</dbReference>